<keyword evidence="5" id="KW-0067">ATP-binding</keyword>
<organism evidence="7 8">
    <name type="scientific">Caenimonas koreensis DSM 17982</name>
    <dbReference type="NCBI Taxonomy" id="1121255"/>
    <lineage>
        <taxon>Bacteria</taxon>
        <taxon>Pseudomonadati</taxon>
        <taxon>Pseudomonadota</taxon>
        <taxon>Betaproteobacteria</taxon>
        <taxon>Burkholderiales</taxon>
        <taxon>Comamonadaceae</taxon>
        <taxon>Caenimonas</taxon>
    </lineage>
</organism>
<dbReference type="SUPFAM" id="SSF53613">
    <property type="entry name" value="Ribokinase-like"/>
    <property type="match status" value="1"/>
</dbReference>
<protein>
    <submittedName>
        <fullName evidence="7">Sugar kinase</fullName>
    </submittedName>
</protein>
<reference evidence="7 8" key="1">
    <citation type="submission" date="2019-11" db="EMBL/GenBank/DDBJ databases">
        <title>Caenimonas koreensis gen. nov., sp. nov., isolated from activated sludge.</title>
        <authorList>
            <person name="Seung H.R."/>
        </authorList>
    </citation>
    <scope>NUCLEOTIDE SEQUENCE [LARGE SCALE GENOMIC DNA]</scope>
    <source>
        <strain evidence="7 8">EMB320</strain>
    </source>
</reference>
<comment type="similarity">
    <text evidence="1">Belongs to the carbohydrate kinase PfkB family.</text>
</comment>
<evidence type="ECO:0000256" key="5">
    <source>
        <dbReference type="ARBA" id="ARBA00022840"/>
    </source>
</evidence>
<feature type="domain" description="Carbohydrate kinase PfkB" evidence="6">
    <location>
        <begin position="11"/>
        <end position="301"/>
    </location>
</feature>
<evidence type="ECO:0000259" key="6">
    <source>
        <dbReference type="Pfam" id="PF00294"/>
    </source>
</evidence>
<dbReference type="AlphaFoldDB" id="A0A844B7I7"/>
<sequence>MSEACMPRRFDVTALGEAMVEFNQTHPGEPNYLQGFGGDTSNAAIAASRAGARTAYLTRLGQDTFGDALMQLWQREGVDTSAVERDATAPTGIYFVTHGAAGHEFTYRRAGSAASLMTPQWLPRAVISDSKILHVSGISLAISHTARDTVFAAMDCARTSTTVVSLDSNLRLKLWPLDEARTTLIKAIGLCNVFLPSLDDITALTGECDPDAIIDWAHDAGASRVALKLGADGALVSDGTSRERIAGWRVPLVDATGAGDCFCGNLLARLAEGDSIFQAAHYANAAAAIAVQGFGAVAPLPRASQVKELLG</sequence>
<evidence type="ECO:0000256" key="4">
    <source>
        <dbReference type="ARBA" id="ARBA00022777"/>
    </source>
</evidence>
<proteinExistence type="inferred from homology"/>
<dbReference type="InterPro" id="IPR050306">
    <property type="entry name" value="PfkB_Carbo_kinase"/>
</dbReference>
<dbReference type="GO" id="GO:0016301">
    <property type="term" value="F:kinase activity"/>
    <property type="evidence" value="ECO:0007669"/>
    <property type="project" value="UniProtKB-KW"/>
</dbReference>
<accession>A0A844B7I7</accession>
<dbReference type="PANTHER" id="PTHR43085:SF1">
    <property type="entry name" value="PSEUDOURIDINE KINASE-RELATED"/>
    <property type="match status" value="1"/>
</dbReference>
<dbReference type="Pfam" id="PF00294">
    <property type="entry name" value="PfkB"/>
    <property type="match status" value="1"/>
</dbReference>
<evidence type="ECO:0000256" key="3">
    <source>
        <dbReference type="ARBA" id="ARBA00022741"/>
    </source>
</evidence>
<dbReference type="GO" id="GO:0005524">
    <property type="term" value="F:ATP binding"/>
    <property type="evidence" value="ECO:0007669"/>
    <property type="project" value="UniProtKB-KW"/>
</dbReference>
<name>A0A844B7I7_9BURK</name>
<dbReference type="InterPro" id="IPR011611">
    <property type="entry name" value="PfkB_dom"/>
</dbReference>
<evidence type="ECO:0000256" key="1">
    <source>
        <dbReference type="ARBA" id="ARBA00010688"/>
    </source>
</evidence>
<evidence type="ECO:0000313" key="8">
    <source>
        <dbReference type="Proteomes" id="UP000487350"/>
    </source>
</evidence>
<keyword evidence="4 7" id="KW-0418">Kinase</keyword>
<evidence type="ECO:0000313" key="7">
    <source>
        <dbReference type="EMBL" id="MRD46501.1"/>
    </source>
</evidence>
<gene>
    <name evidence="7" type="ORF">GHT07_04385</name>
</gene>
<keyword evidence="2" id="KW-0808">Transferase</keyword>
<dbReference type="InterPro" id="IPR029056">
    <property type="entry name" value="Ribokinase-like"/>
</dbReference>
<dbReference type="EMBL" id="WJBU01000004">
    <property type="protein sequence ID" value="MRD46501.1"/>
    <property type="molecule type" value="Genomic_DNA"/>
</dbReference>
<dbReference type="Proteomes" id="UP000487350">
    <property type="component" value="Unassembled WGS sequence"/>
</dbReference>
<comment type="caution">
    <text evidence="7">The sequence shown here is derived from an EMBL/GenBank/DDBJ whole genome shotgun (WGS) entry which is preliminary data.</text>
</comment>
<keyword evidence="8" id="KW-1185">Reference proteome</keyword>
<dbReference type="OrthoDB" id="9795789at2"/>
<dbReference type="Gene3D" id="3.40.1190.20">
    <property type="match status" value="1"/>
</dbReference>
<dbReference type="PANTHER" id="PTHR43085">
    <property type="entry name" value="HEXOKINASE FAMILY MEMBER"/>
    <property type="match status" value="1"/>
</dbReference>
<keyword evidence="3" id="KW-0547">Nucleotide-binding</keyword>
<evidence type="ECO:0000256" key="2">
    <source>
        <dbReference type="ARBA" id="ARBA00022679"/>
    </source>
</evidence>
<dbReference type="CDD" id="cd01166">
    <property type="entry name" value="KdgK"/>
    <property type="match status" value="1"/>
</dbReference>